<dbReference type="OrthoDB" id="6148354at2759"/>
<feature type="compositionally biased region" description="Basic and acidic residues" evidence="1">
    <location>
        <begin position="133"/>
        <end position="147"/>
    </location>
</feature>
<feature type="region of interest" description="Disordered" evidence="1">
    <location>
        <begin position="251"/>
        <end position="284"/>
    </location>
</feature>
<sequence>MGSGSSKADSKSPPKTSKLPPQKPVANVNKQELKRNEEPATLDKTSNVEKNLHLSGPIAPIPINRVNDYEGENDKKMKNKPVPIQNHTNSNPTTLQFENDSDVEDDIDAVLKIPMANEPLRQSRNKDKKNKKDKSSDKENIDYHHMNNDYNDNQFNQGQNNYNYPPKEKDFLPETYAQRLQRQQYKLQQDLLIREKTNIRNLRNWQDDDEDEEENETPRTGFDASKFRAANKGGDVKTDIFSTVKDDLQTPRYLQSSGQELDEVETYRREAESPNRRLPQYNQSELDLMRQLEQEIL</sequence>
<feature type="compositionally biased region" description="Basic and acidic residues" evidence="1">
    <location>
        <begin position="265"/>
        <end position="275"/>
    </location>
</feature>
<evidence type="ECO:0000313" key="2">
    <source>
        <dbReference type="EMBL" id="RUS71529.1"/>
    </source>
</evidence>
<evidence type="ECO:0000313" key="3">
    <source>
        <dbReference type="Proteomes" id="UP000271974"/>
    </source>
</evidence>
<reference evidence="2 3" key="1">
    <citation type="submission" date="2019-01" db="EMBL/GenBank/DDBJ databases">
        <title>A draft genome assembly of the solar-powered sea slug Elysia chlorotica.</title>
        <authorList>
            <person name="Cai H."/>
            <person name="Li Q."/>
            <person name="Fang X."/>
            <person name="Li J."/>
            <person name="Curtis N.E."/>
            <person name="Altenburger A."/>
            <person name="Shibata T."/>
            <person name="Feng M."/>
            <person name="Maeda T."/>
            <person name="Schwartz J.A."/>
            <person name="Shigenobu S."/>
            <person name="Lundholm N."/>
            <person name="Nishiyama T."/>
            <person name="Yang H."/>
            <person name="Hasebe M."/>
            <person name="Li S."/>
            <person name="Pierce S.K."/>
            <person name="Wang J."/>
        </authorList>
    </citation>
    <scope>NUCLEOTIDE SEQUENCE [LARGE SCALE GENOMIC DNA]</scope>
    <source>
        <strain evidence="2">EC2010</strain>
        <tissue evidence="2">Whole organism of an adult</tissue>
    </source>
</reference>
<dbReference type="EMBL" id="RQTK01001201">
    <property type="protein sequence ID" value="RUS71529.1"/>
    <property type="molecule type" value="Genomic_DNA"/>
</dbReference>
<protein>
    <submittedName>
        <fullName evidence="2">Uncharacterized protein</fullName>
    </submittedName>
</protein>
<gene>
    <name evidence="2" type="ORF">EGW08_020714</name>
</gene>
<evidence type="ECO:0000256" key="1">
    <source>
        <dbReference type="SAM" id="MobiDB-lite"/>
    </source>
</evidence>
<feature type="region of interest" description="Disordered" evidence="1">
    <location>
        <begin position="1"/>
        <end position="147"/>
    </location>
</feature>
<organism evidence="2 3">
    <name type="scientific">Elysia chlorotica</name>
    <name type="common">Eastern emerald elysia</name>
    <name type="synonym">Sea slug</name>
    <dbReference type="NCBI Taxonomy" id="188477"/>
    <lineage>
        <taxon>Eukaryota</taxon>
        <taxon>Metazoa</taxon>
        <taxon>Spiralia</taxon>
        <taxon>Lophotrochozoa</taxon>
        <taxon>Mollusca</taxon>
        <taxon>Gastropoda</taxon>
        <taxon>Heterobranchia</taxon>
        <taxon>Euthyneura</taxon>
        <taxon>Panpulmonata</taxon>
        <taxon>Sacoglossa</taxon>
        <taxon>Placobranchoidea</taxon>
        <taxon>Plakobranchidae</taxon>
        <taxon>Elysia</taxon>
    </lineage>
</organism>
<name>A0A433SQK9_ELYCH</name>
<feature type="region of interest" description="Disordered" evidence="1">
    <location>
        <begin position="204"/>
        <end position="228"/>
    </location>
</feature>
<feature type="compositionally biased region" description="Acidic residues" evidence="1">
    <location>
        <begin position="99"/>
        <end position="108"/>
    </location>
</feature>
<feature type="compositionally biased region" description="Polar residues" evidence="1">
    <location>
        <begin position="85"/>
        <end position="98"/>
    </location>
</feature>
<dbReference type="Proteomes" id="UP000271974">
    <property type="component" value="Unassembled WGS sequence"/>
</dbReference>
<dbReference type="AlphaFoldDB" id="A0A433SQK9"/>
<keyword evidence="3" id="KW-1185">Reference proteome</keyword>
<accession>A0A433SQK9</accession>
<comment type="caution">
    <text evidence="2">The sequence shown here is derived from an EMBL/GenBank/DDBJ whole genome shotgun (WGS) entry which is preliminary data.</text>
</comment>
<proteinExistence type="predicted"/>
<feature type="compositionally biased region" description="Low complexity" evidence="1">
    <location>
        <begin position="11"/>
        <end position="20"/>
    </location>
</feature>